<feature type="compositionally biased region" description="Basic and acidic residues" evidence="14">
    <location>
        <begin position="1959"/>
        <end position="1987"/>
    </location>
</feature>
<feature type="compositionally biased region" description="Polar residues" evidence="14">
    <location>
        <begin position="20"/>
        <end position="40"/>
    </location>
</feature>
<dbReference type="GO" id="GO:0032656">
    <property type="term" value="P:regulation of interleukin-13 production"/>
    <property type="evidence" value="ECO:0007669"/>
    <property type="project" value="Ensembl"/>
</dbReference>
<evidence type="ECO:0000256" key="7">
    <source>
        <dbReference type="ARBA" id="ARBA00022964"/>
    </source>
</evidence>
<keyword evidence="17" id="KW-1185">Reference proteome</keyword>
<feature type="compositionally biased region" description="Low complexity" evidence="14">
    <location>
        <begin position="1747"/>
        <end position="1763"/>
    </location>
</feature>
<feature type="region of interest" description="Disordered" evidence="14">
    <location>
        <begin position="1109"/>
        <end position="1176"/>
    </location>
</feature>
<evidence type="ECO:0000256" key="2">
    <source>
        <dbReference type="ARBA" id="ARBA00007502"/>
    </source>
</evidence>
<dbReference type="GO" id="GO:0070579">
    <property type="term" value="F:DNA 5-methylcytosine dioxygenase activity"/>
    <property type="evidence" value="ECO:0007669"/>
    <property type="project" value="UniProtKB-UniRule"/>
</dbReference>
<dbReference type="InterPro" id="IPR002857">
    <property type="entry name" value="Znf_CXXC"/>
</dbReference>
<keyword evidence="5 12" id="KW-0863">Zinc-finger</keyword>
<dbReference type="GO" id="GO:0040029">
    <property type="term" value="P:epigenetic regulation of gene expression"/>
    <property type="evidence" value="ECO:0007669"/>
    <property type="project" value="InterPro"/>
</dbReference>
<evidence type="ECO:0000256" key="9">
    <source>
        <dbReference type="ARBA" id="ARBA00023004"/>
    </source>
</evidence>
<feature type="compositionally biased region" description="Basic and acidic residues" evidence="14">
    <location>
        <begin position="680"/>
        <end position="689"/>
    </location>
</feature>
<comment type="function">
    <text evidence="13">Dioxygenase that catalyzes the conversion of the modified genomic base 5-methylcytosine (5mC) into 5-hydroxymethylcytosine (5hmC) and plays a key role in epigenetic chromatin reprogramming during embryonic development.</text>
</comment>
<feature type="region of interest" description="Disordered" evidence="14">
    <location>
        <begin position="1273"/>
        <end position="1293"/>
    </location>
</feature>
<dbReference type="Proteomes" id="UP000261560">
    <property type="component" value="Unplaced"/>
</dbReference>
<dbReference type="RefSeq" id="XP_024153603.1">
    <property type="nucleotide sequence ID" value="XM_024297835.2"/>
</dbReference>
<feature type="region of interest" description="Disordered" evidence="14">
    <location>
        <begin position="1959"/>
        <end position="1991"/>
    </location>
</feature>
<feature type="compositionally biased region" description="Basic and acidic residues" evidence="14">
    <location>
        <begin position="248"/>
        <end position="264"/>
    </location>
</feature>
<comment type="subcellular location">
    <subcellularLocation>
        <location evidence="1">Chromosome</location>
    </subcellularLocation>
</comment>
<comment type="similarity">
    <text evidence="2 13">Belongs to the TET family.</text>
</comment>
<feature type="compositionally biased region" description="Basic residues" evidence="14">
    <location>
        <begin position="1119"/>
        <end position="1134"/>
    </location>
</feature>
<keyword evidence="6 13" id="KW-0862">Zinc</keyword>
<evidence type="ECO:0000256" key="8">
    <source>
        <dbReference type="ARBA" id="ARBA00023002"/>
    </source>
</evidence>
<dbReference type="GO" id="GO:0071222">
    <property type="term" value="P:cellular response to lipopolysaccharide"/>
    <property type="evidence" value="ECO:0007669"/>
    <property type="project" value="Ensembl"/>
</dbReference>
<keyword evidence="7 13" id="KW-0223">Dioxygenase</keyword>
<name>A0A3B3BCS5_ORYME</name>
<dbReference type="InterPro" id="IPR024779">
    <property type="entry name" value="2OGFeDO_JBP1/TET_oxygenase_dom"/>
</dbReference>
<dbReference type="GO" id="GO:0005694">
    <property type="term" value="C:chromosome"/>
    <property type="evidence" value="ECO:0007669"/>
    <property type="project" value="UniProtKB-SubCell"/>
</dbReference>
<evidence type="ECO:0000256" key="3">
    <source>
        <dbReference type="ARBA" id="ARBA00022454"/>
    </source>
</evidence>
<dbReference type="InterPro" id="IPR040175">
    <property type="entry name" value="TET1/2/3"/>
</dbReference>
<feature type="compositionally biased region" description="Basic and acidic residues" evidence="14">
    <location>
        <begin position="321"/>
        <end position="353"/>
    </location>
</feature>
<accession>A0A3B3BCS5</accession>
<reference evidence="16" key="2">
    <citation type="submission" date="2025-09" db="UniProtKB">
        <authorList>
            <consortium name="Ensembl"/>
        </authorList>
    </citation>
    <scope>IDENTIFICATION</scope>
</reference>
<feature type="compositionally biased region" description="Basic and acidic residues" evidence="14">
    <location>
        <begin position="368"/>
        <end position="377"/>
    </location>
</feature>
<dbReference type="EC" id="1.14.11.80" evidence="13"/>
<dbReference type="PaxDb" id="30732-ENSOMEP00000002964"/>
<keyword evidence="4 13" id="KW-0479">Metal-binding</keyword>
<dbReference type="Ensembl" id="ENSOMET00000011625.1">
    <property type="protein sequence ID" value="ENSOMEP00000002964.1"/>
    <property type="gene ID" value="ENSOMEG00000003894.1"/>
</dbReference>
<comment type="cofactor">
    <cofactor evidence="13">
        <name>Fe(2+)</name>
        <dbReference type="ChEBI" id="CHEBI:29033"/>
    </cofactor>
    <text evidence="13">Binds 1 Fe(2+) ion per subunit.</text>
</comment>
<organism evidence="16 17">
    <name type="scientific">Oryzias melastigma</name>
    <name type="common">Marine medaka</name>
    <dbReference type="NCBI Taxonomy" id="30732"/>
    <lineage>
        <taxon>Eukaryota</taxon>
        <taxon>Metazoa</taxon>
        <taxon>Chordata</taxon>
        <taxon>Craniata</taxon>
        <taxon>Vertebrata</taxon>
        <taxon>Euteleostomi</taxon>
        <taxon>Actinopterygii</taxon>
        <taxon>Neopterygii</taxon>
        <taxon>Teleostei</taxon>
        <taxon>Neoteleostei</taxon>
        <taxon>Acanthomorphata</taxon>
        <taxon>Ovalentaria</taxon>
        <taxon>Atherinomorphae</taxon>
        <taxon>Beloniformes</taxon>
        <taxon>Adrianichthyidae</taxon>
        <taxon>Oryziinae</taxon>
        <taxon>Oryzias</taxon>
    </lineage>
</organism>
<feature type="compositionally biased region" description="Polar residues" evidence="14">
    <location>
        <begin position="379"/>
        <end position="404"/>
    </location>
</feature>
<evidence type="ECO:0000256" key="10">
    <source>
        <dbReference type="ARBA" id="ARBA00047840"/>
    </source>
</evidence>
<dbReference type="RefSeq" id="XP_024153602.1">
    <property type="nucleotide sequence ID" value="XM_024297834.2"/>
</dbReference>
<dbReference type="Pfam" id="PF12851">
    <property type="entry name" value="Tet_JBP"/>
    <property type="match status" value="1"/>
</dbReference>
<feature type="compositionally biased region" description="Polar residues" evidence="14">
    <location>
        <begin position="266"/>
        <end position="278"/>
    </location>
</feature>
<keyword evidence="3" id="KW-0158">Chromosome</keyword>
<evidence type="ECO:0000256" key="12">
    <source>
        <dbReference type="PROSITE-ProRule" id="PRU00509"/>
    </source>
</evidence>
<feature type="region of interest" description="Disordered" evidence="14">
    <location>
        <begin position="557"/>
        <end position="589"/>
    </location>
</feature>
<keyword evidence="9 13" id="KW-0408">Iron</keyword>
<keyword evidence="8 13" id="KW-0560">Oxidoreductase</keyword>
<feature type="region of interest" description="Disordered" evidence="14">
    <location>
        <begin position="1024"/>
        <end position="1067"/>
    </location>
</feature>
<protein>
    <recommendedName>
        <fullName evidence="13">Methylcytosine dioxygenase TET</fullName>
        <ecNumber evidence="13">1.14.11.80</ecNumber>
    </recommendedName>
</protein>
<comment type="cofactor">
    <cofactor evidence="13">
        <name>Zn(2+)</name>
        <dbReference type="ChEBI" id="CHEBI:29105"/>
    </cofactor>
    <text evidence="13">The zinc ions have a structural role.</text>
</comment>
<evidence type="ECO:0000256" key="13">
    <source>
        <dbReference type="RuleBase" id="RU367064"/>
    </source>
</evidence>
<dbReference type="GeneTree" id="ENSGT00940000158935"/>
<feature type="domain" description="CXXC-type" evidence="15">
    <location>
        <begin position="608"/>
        <end position="649"/>
    </location>
</feature>
<dbReference type="PANTHER" id="PTHR23358:SF2">
    <property type="entry name" value="METHYLCYTOSINE DIOXYGENASE TET1"/>
    <property type="match status" value="1"/>
</dbReference>
<dbReference type="GO" id="GO:0005634">
    <property type="term" value="C:nucleus"/>
    <property type="evidence" value="ECO:0007669"/>
    <property type="project" value="UniProtKB-UniRule"/>
</dbReference>
<feature type="compositionally biased region" description="Polar residues" evidence="14">
    <location>
        <begin position="84"/>
        <end position="110"/>
    </location>
</feature>
<feature type="compositionally biased region" description="Low complexity" evidence="14">
    <location>
        <begin position="557"/>
        <end position="573"/>
    </location>
</feature>
<dbReference type="GO" id="GO:0141166">
    <property type="term" value="P:chromosomal 5-methylcytosine DNA demethylation pathway"/>
    <property type="evidence" value="ECO:0007669"/>
    <property type="project" value="UniProtKB-UniRule"/>
</dbReference>
<evidence type="ECO:0000256" key="5">
    <source>
        <dbReference type="ARBA" id="ARBA00022771"/>
    </source>
</evidence>
<dbReference type="OrthoDB" id="8854879at2759"/>
<evidence type="ECO:0000256" key="1">
    <source>
        <dbReference type="ARBA" id="ARBA00004286"/>
    </source>
</evidence>
<comment type="catalytic activity">
    <reaction evidence="10 13">
        <text>a 5-formyl-2'-deoxycytidine in DNA + 2-oxoglutarate + O2 = a 5-carboxyl-2'-deoxycytidine in DNA + succinate + CO2 + H(+)</text>
        <dbReference type="Rhea" id="RHEA:53832"/>
        <dbReference type="Rhea" id="RHEA-COMP:13656"/>
        <dbReference type="Rhea" id="RHEA-COMP:13657"/>
        <dbReference type="ChEBI" id="CHEBI:15378"/>
        <dbReference type="ChEBI" id="CHEBI:15379"/>
        <dbReference type="ChEBI" id="CHEBI:16526"/>
        <dbReference type="ChEBI" id="CHEBI:16810"/>
        <dbReference type="ChEBI" id="CHEBI:30031"/>
        <dbReference type="ChEBI" id="CHEBI:137731"/>
        <dbReference type="ChEBI" id="CHEBI:137732"/>
        <dbReference type="EC" id="1.14.11.80"/>
    </reaction>
</comment>
<feature type="compositionally biased region" description="Polar residues" evidence="14">
    <location>
        <begin position="140"/>
        <end position="157"/>
    </location>
</feature>
<comment type="catalytic activity">
    <reaction evidence="11 13">
        <text>a 5-hydroxymethyl-2'-deoxycytidine in DNA + 2-oxoglutarate + O2 = a 5-formyl-2'-deoxycytidine in DNA + succinate + CO2 + H2O</text>
        <dbReference type="Rhea" id="RHEA:53828"/>
        <dbReference type="Rhea" id="RHEA-COMP:13315"/>
        <dbReference type="Rhea" id="RHEA-COMP:13656"/>
        <dbReference type="ChEBI" id="CHEBI:15377"/>
        <dbReference type="ChEBI" id="CHEBI:15379"/>
        <dbReference type="ChEBI" id="CHEBI:16526"/>
        <dbReference type="ChEBI" id="CHEBI:16810"/>
        <dbReference type="ChEBI" id="CHEBI:30031"/>
        <dbReference type="ChEBI" id="CHEBI:136731"/>
        <dbReference type="ChEBI" id="CHEBI:137731"/>
        <dbReference type="EC" id="1.14.11.80"/>
    </reaction>
</comment>
<dbReference type="GO" id="GO:0008270">
    <property type="term" value="F:zinc ion binding"/>
    <property type="evidence" value="ECO:0007669"/>
    <property type="project" value="UniProtKB-UniRule"/>
</dbReference>
<dbReference type="SMR" id="A0A3B3BCS5"/>
<evidence type="ECO:0000256" key="4">
    <source>
        <dbReference type="ARBA" id="ARBA00022723"/>
    </source>
</evidence>
<evidence type="ECO:0000256" key="6">
    <source>
        <dbReference type="ARBA" id="ARBA00022833"/>
    </source>
</evidence>
<dbReference type="PROSITE" id="PS51058">
    <property type="entry name" value="ZF_CXXC"/>
    <property type="match status" value="1"/>
</dbReference>
<dbReference type="GO" id="GO:0001666">
    <property type="term" value="P:response to hypoxia"/>
    <property type="evidence" value="ECO:0007669"/>
    <property type="project" value="Ensembl"/>
</dbReference>
<evidence type="ECO:0000256" key="14">
    <source>
        <dbReference type="SAM" id="MobiDB-lite"/>
    </source>
</evidence>
<evidence type="ECO:0000313" key="17">
    <source>
        <dbReference type="Proteomes" id="UP000261560"/>
    </source>
</evidence>
<feature type="region of interest" description="Disordered" evidence="14">
    <location>
        <begin position="655"/>
        <end position="700"/>
    </location>
</feature>
<dbReference type="GO" id="GO:0045944">
    <property type="term" value="P:positive regulation of transcription by RNA polymerase II"/>
    <property type="evidence" value="ECO:0007669"/>
    <property type="project" value="TreeGrafter"/>
</dbReference>
<evidence type="ECO:0000313" key="16">
    <source>
        <dbReference type="Ensembl" id="ENSOMEP00000002964.1"/>
    </source>
</evidence>
<dbReference type="GeneID" id="112162155"/>
<feature type="region of interest" description="Disordered" evidence="14">
    <location>
        <begin position="1735"/>
        <end position="1765"/>
    </location>
</feature>
<dbReference type="PANTHER" id="PTHR23358">
    <property type="entry name" value="METHYLCYTOSINE DIOXYGENASE TET"/>
    <property type="match status" value="1"/>
</dbReference>
<reference evidence="16" key="1">
    <citation type="submission" date="2025-08" db="UniProtKB">
        <authorList>
            <consortium name="Ensembl"/>
        </authorList>
    </citation>
    <scope>IDENTIFICATION</scope>
</reference>
<comment type="catalytic activity">
    <reaction evidence="13">
        <text>a 5-methyl-2'-deoxycytidine in DNA + 2-oxoglutarate + O2 = a 5-hydroxymethyl-2'-deoxycytidine in DNA + succinate + CO2</text>
        <dbReference type="Rhea" id="RHEA:52636"/>
        <dbReference type="Rhea" id="RHEA-COMP:11370"/>
        <dbReference type="Rhea" id="RHEA-COMP:13315"/>
        <dbReference type="ChEBI" id="CHEBI:15379"/>
        <dbReference type="ChEBI" id="CHEBI:16526"/>
        <dbReference type="ChEBI" id="CHEBI:16810"/>
        <dbReference type="ChEBI" id="CHEBI:30031"/>
        <dbReference type="ChEBI" id="CHEBI:85454"/>
        <dbReference type="ChEBI" id="CHEBI:136731"/>
        <dbReference type="EC" id="1.14.11.80"/>
    </reaction>
</comment>
<dbReference type="STRING" id="30732.ENSOMEP00000002964"/>
<evidence type="ECO:0000259" key="15">
    <source>
        <dbReference type="PROSITE" id="PS51058"/>
    </source>
</evidence>
<dbReference type="SMART" id="SM01333">
    <property type="entry name" value="Tet_JBP"/>
    <property type="match status" value="1"/>
</dbReference>
<dbReference type="GO" id="GO:0003677">
    <property type="term" value="F:DNA binding"/>
    <property type="evidence" value="ECO:0007669"/>
    <property type="project" value="InterPro"/>
</dbReference>
<dbReference type="InterPro" id="IPR046942">
    <property type="entry name" value="TET_oxygenase"/>
</dbReference>
<dbReference type="Pfam" id="PF02008">
    <property type="entry name" value="zf-CXXC"/>
    <property type="match status" value="1"/>
</dbReference>
<proteinExistence type="inferred from homology"/>
<evidence type="ECO:0000256" key="11">
    <source>
        <dbReference type="ARBA" id="ARBA00049431"/>
    </source>
</evidence>
<feature type="compositionally biased region" description="Polar residues" evidence="14">
    <location>
        <begin position="1035"/>
        <end position="1049"/>
    </location>
</feature>
<feature type="region of interest" description="Disordered" evidence="14">
    <location>
        <begin position="1"/>
        <end position="404"/>
    </location>
</feature>
<dbReference type="OMA" id="KEPQGYY"/>
<sequence>MPATTKSKRRKTPVRRKTRQIGTSTRGQICNSTKQGGRVTQKSKKKPADSKKLTKKAQTLGRTLRRRGSDDVCPNQDLRKSKAKNVTVNTRLRRSSSLPETKLQAPSGQRRSLRDTHVSVTPSLKQKRGRKASSERGATPQHQNTKRQTSSTSINESTLDEEKENQTNEELSSLSAEADIPSGIEDPSPGAGDAKESRASKVPSPEGSDMLDDSLQLECDRHVTQQDQKTVITDGDGDLKHVSGHPASVERDEPTLCSGGRKDCPSGTSELTSSSGVQDGNGKGNLSFAGNESDLLANDDKPDGAFSLQEEQDNMLGTKGKRIDESLPFRQENEEINHERGGSLQEETQKETVEEMEGTVERLGNFEGEDKGGEIMENRVSSGPTDSRQSPPSSNNQLAAQSESPAPALLFSNRTTSNPTKVLCTSEDLSQQKTDIIPVADGAKLLVPGPSAVPDTALKVQTVIVQRNMPVIVHRDSLKPLNSFGGSYQFQSSVIPQPRGEREAETKDLDFKQHGYSCQKEAFLPPFPQPEPADTFEAGMPEQDLVPKISAPLDSSSTFSCSSESTRSSFSFDTESESGYGDPIPSTLRGQEEAGLLLLSSSKLKRRERKKRNRCGTCEPCLRKINCGQCSCCLNRRTSHQICKLRKCVELKRRKPSSSPSCSAEEVIPESGSVNGKSKAQMEDTHMAAEEDEGEEGHIPQTTAVSPSLIHNLASDLGGRPALIKSEPGLERTSFALHRRLSSFSNVQNGSAENLLKANGANLTRGPDLKSACYRTLEPKRSCENGPKNPADDMLVPLKKIKQEEPWVWITEQAAPRLREDDHICEDPLSTLAAVVCLSVTERRGLEEKLSSRRSSILRSIKTEPPDLHFVKKEDLDDDDWCQKSTPLNSQRTVKCEPSPNVLLPSVQYLAERRNLSFDQAVAIEALTQLAAIPQSAQGAVKTENRHISTANTALQEAKPMSAICYNKVSVISSPLHQMSVIRPPVARQGNVIQCSRGLNPDTKIQVPDRLEKISRDKAAFRLGERGNASHPTRLDSSQTKFSSAQFSQVDGARIQNKGARNSDEEEVAAQLADLAFIIQSRHNQQSENNPPKGTPVSAIKYNNNHKLQHQPLSQKNPLAKKQKSTPSKPRKRKSDGSQEPHNRRTPLSKRMPNGEIPHKGKGHKSQGKSGPHLKNNLFLPQAQIDLKKYVAATQEEPASLFGQNLSTLTKTNHNSGQENQPWSFSNGPLHKHNPCNGYAAGPEDVLSQVGKPCEGLQNTSVEFPSLSTGHHSWANGFSGAPQSPPPSQQSYYKLEKSGPIAVLTTATDGVQCPSAESTPTKNSVNNFLESPMSYLDTPTKNLINTPSKKLADLPSCQCVDQIIEKEEGPYYTHLGAGPSVAAVREMMENRYGAKGNAIRVEVVVYTGKEGRSSQGCPIAKWVIRRGSEEEKLLCLVRQRPGHSCDSAVLVILILAWEGIPRPVADHLYRELTDTLFKYGSPTSRRCALNEDRTCACQGLDPDTCGASFSFGCSWSMYFNGCKFARSKVPRKFRLHGDFPEQEEKIERNLQSLATDLAPLYKKLAPQAFQNQVEQEVAGSDCRLGRKEGRPFSGVTACVDFCAHAHKDTSNMNNGSTVVCTLTKEDNRAVRNIPEDEQLHVLPLYKVSDTDEFGMVEGQWAKIQSGALQVLSAFPREVRLLAEPVKSARKIRQEARLKAQAERMEKKLGMSSPSPAKVKTEIASKDYYSAYRLPAGPSPEKATPEMSQTSAYSQGTSSYSTSGVPPQRGVISSNHLQFGQNGSVLNCRIMGDPMNGHCELGTPVEHLIPTQNDYLFKTEPNKVHCSPLDRPPPPSSFSPRPTSEGLFSRLNGLHGAVGEVRGLPPPQPTPPVEAEHLKQEEVWSDSEHNFLDSDIGGVAVAPSHGSILIECARRELHATTPILRPNRSHPTRISLVFYQHKSLNEPGHGMAMWDAKMAKRERDREEEAERSRMEAGLSKDGKDGKEGGEDDACEAARRIMNVPTRQAWTLPRDGVITVSPYALTQVTGPYNRWT</sequence>
<feature type="compositionally biased region" description="Basic residues" evidence="14">
    <location>
        <begin position="1"/>
        <end position="19"/>
    </location>
</feature>